<feature type="binding site" evidence="9">
    <location>
        <position position="174"/>
    </location>
    <ligand>
        <name>2-[(2R,5Z)-2-carboxy-4-methylthiazol-5(2H)-ylidene]ethyl phosphate</name>
        <dbReference type="ChEBI" id="CHEBI:62899"/>
    </ligand>
</feature>
<accession>A0A846MQ11</accession>
<comment type="catalytic activity">
    <reaction evidence="8 9 10">
        <text>2-[(2R,5Z)-2-carboxy-4-methylthiazol-5(2H)-ylidene]ethyl phosphate + 4-amino-2-methyl-5-(diphosphooxymethyl)pyrimidine + 2 H(+) = thiamine phosphate + CO2 + diphosphate</text>
        <dbReference type="Rhea" id="RHEA:47844"/>
        <dbReference type="ChEBI" id="CHEBI:15378"/>
        <dbReference type="ChEBI" id="CHEBI:16526"/>
        <dbReference type="ChEBI" id="CHEBI:33019"/>
        <dbReference type="ChEBI" id="CHEBI:37575"/>
        <dbReference type="ChEBI" id="CHEBI:57841"/>
        <dbReference type="ChEBI" id="CHEBI:62899"/>
        <dbReference type="EC" id="2.5.1.3"/>
    </reaction>
</comment>
<comment type="cofactor">
    <cofactor evidence="9">
        <name>Mg(2+)</name>
        <dbReference type="ChEBI" id="CHEBI:18420"/>
    </cofactor>
    <text evidence="9">Binds 1 Mg(2+) ion per subunit.</text>
</comment>
<dbReference type="HAMAP" id="MF_00097">
    <property type="entry name" value="TMP_synthase"/>
    <property type="match status" value="1"/>
</dbReference>
<feature type="binding site" evidence="9">
    <location>
        <position position="93"/>
    </location>
    <ligand>
        <name>Mg(2+)</name>
        <dbReference type="ChEBI" id="CHEBI:18420"/>
    </ligand>
</feature>
<evidence type="ECO:0000256" key="2">
    <source>
        <dbReference type="ARBA" id="ARBA00022679"/>
    </source>
</evidence>
<dbReference type="Gene3D" id="3.20.20.70">
    <property type="entry name" value="Aldolase class I"/>
    <property type="match status" value="1"/>
</dbReference>
<dbReference type="GO" id="GO:0000287">
    <property type="term" value="F:magnesium ion binding"/>
    <property type="evidence" value="ECO:0007669"/>
    <property type="project" value="UniProtKB-UniRule"/>
</dbReference>
<dbReference type="SUPFAM" id="SSF51391">
    <property type="entry name" value="Thiamin phosphate synthase"/>
    <property type="match status" value="1"/>
</dbReference>
<evidence type="ECO:0000256" key="5">
    <source>
        <dbReference type="ARBA" id="ARBA00022977"/>
    </source>
</evidence>
<evidence type="ECO:0000256" key="6">
    <source>
        <dbReference type="ARBA" id="ARBA00047334"/>
    </source>
</evidence>
<dbReference type="GO" id="GO:0005737">
    <property type="term" value="C:cytoplasm"/>
    <property type="evidence" value="ECO:0007669"/>
    <property type="project" value="TreeGrafter"/>
</dbReference>
<keyword evidence="14" id="KW-1185">Reference proteome</keyword>
<dbReference type="InterPro" id="IPR013785">
    <property type="entry name" value="Aldolase_TIM"/>
</dbReference>
<dbReference type="RefSeq" id="WP_166918698.1">
    <property type="nucleotide sequence ID" value="NZ_JAASRN010000001.1"/>
</dbReference>
<evidence type="ECO:0000256" key="11">
    <source>
        <dbReference type="RuleBase" id="RU004253"/>
    </source>
</evidence>
<name>A0A846MQ11_9BACT</name>
<evidence type="ECO:0000256" key="9">
    <source>
        <dbReference type="HAMAP-Rule" id="MF_00097"/>
    </source>
</evidence>
<keyword evidence="4 9" id="KW-0460">Magnesium</keyword>
<evidence type="ECO:0000259" key="12">
    <source>
        <dbReference type="Pfam" id="PF02581"/>
    </source>
</evidence>
<reference evidence="13 14" key="1">
    <citation type="submission" date="2020-03" db="EMBL/GenBank/DDBJ databases">
        <title>Genomic Encyclopedia of Type Strains, Phase IV (KMG-IV): sequencing the most valuable type-strain genomes for metagenomic binning, comparative biology and taxonomic classification.</title>
        <authorList>
            <person name="Goeker M."/>
        </authorList>
    </citation>
    <scope>NUCLEOTIDE SEQUENCE [LARGE SCALE GENOMIC DNA]</scope>
    <source>
        <strain evidence="13 14">DSM 5718</strain>
    </source>
</reference>
<organism evidence="13 14">
    <name type="scientific">Thermonema lapsum</name>
    <dbReference type="NCBI Taxonomy" id="28195"/>
    <lineage>
        <taxon>Bacteria</taxon>
        <taxon>Pseudomonadati</taxon>
        <taxon>Bacteroidota</taxon>
        <taxon>Cytophagia</taxon>
        <taxon>Cytophagales</taxon>
        <taxon>Thermonemataceae</taxon>
        <taxon>Thermonema</taxon>
    </lineage>
</organism>
<comment type="caution">
    <text evidence="9">Lacks conserved residue(s) required for the propagation of feature annotation.</text>
</comment>
<dbReference type="Proteomes" id="UP000537126">
    <property type="component" value="Unassembled WGS sequence"/>
</dbReference>
<dbReference type="GO" id="GO:0004789">
    <property type="term" value="F:thiamine-phosphate diphosphorylase activity"/>
    <property type="evidence" value="ECO:0007669"/>
    <property type="project" value="UniProtKB-UniRule"/>
</dbReference>
<sequence length="226" mass="24930">MEDISKRASVARLHFITQGETPREHLQQIEEVLTAGVRWVQLRMKKQSLQVVEETARRALEMTRSAAACLILNDYVEVAARIGADGVHVGKEDMPLNQVFHCMGQRALVGATANTFEDIQAHALYPVSYVGLGPYRFTQTKEKLSPTLGLEGYKRLMQQMKAAALSIPVIAIGGIRLEDIPALLRSGVWGIALSGFIAHASDRKAQARRVLDTIEAELCRSADYSS</sequence>
<keyword evidence="3 9" id="KW-0479">Metal-binding</keyword>
<dbReference type="InterPro" id="IPR036206">
    <property type="entry name" value="ThiamineP_synth_sf"/>
</dbReference>
<dbReference type="NCBIfam" id="NF000736">
    <property type="entry name" value="PRK00043.2-3"/>
    <property type="match status" value="1"/>
</dbReference>
<feature type="binding site" evidence="9">
    <location>
        <position position="73"/>
    </location>
    <ligand>
        <name>4-amino-2-methyl-5-(diphosphooxymethyl)pyrimidine</name>
        <dbReference type="ChEBI" id="CHEBI:57841"/>
    </ligand>
</feature>
<keyword evidence="5 9" id="KW-0784">Thiamine biosynthesis</keyword>
<evidence type="ECO:0000256" key="3">
    <source>
        <dbReference type="ARBA" id="ARBA00022723"/>
    </source>
</evidence>
<evidence type="ECO:0000313" key="13">
    <source>
        <dbReference type="EMBL" id="NIK73462.1"/>
    </source>
</evidence>
<dbReference type="CDD" id="cd00564">
    <property type="entry name" value="TMP_TenI"/>
    <property type="match status" value="1"/>
</dbReference>
<comment type="catalytic activity">
    <reaction evidence="7 9 10">
        <text>2-(2-carboxy-4-methylthiazol-5-yl)ethyl phosphate + 4-amino-2-methyl-5-(diphosphooxymethyl)pyrimidine + 2 H(+) = thiamine phosphate + CO2 + diphosphate</text>
        <dbReference type="Rhea" id="RHEA:47848"/>
        <dbReference type="ChEBI" id="CHEBI:15378"/>
        <dbReference type="ChEBI" id="CHEBI:16526"/>
        <dbReference type="ChEBI" id="CHEBI:33019"/>
        <dbReference type="ChEBI" id="CHEBI:37575"/>
        <dbReference type="ChEBI" id="CHEBI:57841"/>
        <dbReference type="ChEBI" id="CHEBI:62890"/>
        <dbReference type="EC" id="2.5.1.3"/>
    </reaction>
</comment>
<comment type="pathway">
    <text evidence="1 9 11">Cofactor biosynthesis; thiamine diphosphate biosynthesis; thiamine phosphate from 4-amino-2-methyl-5-diphosphomethylpyrimidine and 4-methyl-5-(2-phosphoethyl)-thiazole: step 1/1.</text>
</comment>
<feature type="binding site" evidence="9">
    <location>
        <position position="112"/>
    </location>
    <ligand>
        <name>4-amino-2-methyl-5-(diphosphooxymethyl)pyrimidine</name>
        <dbReference type="ChEBI" id="CHEBI:57841"/>
    </ligand>
</feature>
<dbReference type="InterPro" id="IPR022998">
    <property type="entry name" value="ThiamineP_synth_TenI"/>
</dbReference>
<comment type="catalytic activity">
    <reaction evidence="6 9 10">
        <text>4-methyl-5-(2-phosphooxyethyl)-thiazole + 4-amino-2-methyl-5-(diphosphooxymethyl)pyrimidine + H(+) = thiamine phosphate + diphosphate</text>
        <dbReference type="Rhea" id="RHEA:22328"/>
        <dbReference type="ChEBI" id="CHEBI:15378"/>
        <dbReference type="ChEBI" id="CHEBI:33019"/>
        <dbReference type="ChEBI" id="CHEBI:37575"/>
        <dbReference type="ChEBI" id="CHEBI:57841"/>
        <dbReference type="ChEBI" id="CHEBI:58296"/>
        <dbReference type="EC" id="2.5.1.3"/>
    </reaction>
</comment>
<feature type="domain" description="Thiamine phosphate synthase/TenI" evidence="12">
    <location>
        <begin position="13"/>
        <end position="194"/>
    </location>
</feature>
<evidence type="ECO:0000256" key="1">
    <source>
        <dbReference type="ARBA" id="ARBA00005165"/>
    </source>
</evidence>
<comment type="similarity">
    <text evidence="9 10">Belongs to the thiamine-phosphate synthase family.</text>
</comment>
<evidence type="ECO:0000256" key="4">
    <source>
        <dbReference type="ARBA" id="ARBA00022842"/>
    </source>
</evidence>
<evidence type="ECO:0000256" key="7">
    <source>
        <dbReference type="ARBA" id="ARBA00047851"/>
    </source>
</evidence>
<dbReference type="EC" id="2.5.1.3" evidence="9"/>
<dbReference type="Pfam" id="PF02581">
    <property type="entry name" value="TMP-TENI"/>
    <property type="match status" value="1"/>
</dbReference>
<keyword evidence="2 9" id="KW-0808">Transferase</keyword>
<protein>
    <recommendedName>
        <fullName evidence="9">Thiamine-phosphate synthase</fullName>
        <shortName evidence="9">TP synthase</shortName>
        <shortName evidence="9">TPS</shortName>
        <ecNumber evidence="9">2.5.1.3</ecNumber>
    </recommendedName>
    <alternativeName>
        <fullName evidence="9">Thiamine-phosphate pyrophosphorylase</fullName>
        <shortName evidence="9">TMP pyrophosphorylase</shortName>
        <shortName evidence="9">TMP-PPase</shortName>
    </alternativeName>
</protein>
<gene>
    <name evidence="9" type="primary">thiE</name>
    <name evidence="13" type="ORF">FHS56_000948</name>
</gene>
<feature type="binding site" evidence="9">
    <location>
        <begin position="138"/>
        <end position="140"/>
    </location>
    <ligand>
        <name>2-[(2R,5Z)-2-carboxy-4-methylthiazol-5(2H)-ylidene]ethyl phosphate</name>
        <dbReference type="ChEBI" id="CHEBI:62899"/>
    </ligand>
</feature>
<dbReference type="NCBIfam" id="TIGR00693">
    <property type="entry name" value="thiE"/>
    <property type="match status" value="1"/>
</dbReference>
<evidence type="ECO:0000313" key="14">
    <source>
        <dbReference type="Proteomes" id="UP000537126"/>
    </source>
</evidence>
<evidence type="ECO:0000256" key="8">
    <source>
        <dbReference type="ARBA" id="ARBA00047883"/>
    </source>
</evidence>
<feature type="binding site" evidence="9">
    <location>
        <position position="141"/>
    </location>
    <ligand>
        <name>4-amino-2-methyl-5-(diphosphooxymethyl)pyrimidine</name>
        <dbReference type="ChEBI" id="CHEBI:57841"/>
    </ligand>
</feature>
<comment type="caution">
    <text evidence="13">The sequence shown here is derived from an EMBL/GenBank/DDBJ whole genome shotgun (WGS) entry which is preliminary data.</text>
</comment>
<dbReference type="AlphaFoldDB" id="A0A846MQ11"/>
<proteinExistence type="inferred from homology"/>
<dbReference type="GO" id="GO:0009228">
    <property type="term" value="P:thiamine biosynthetic process"/>
    <property type="evidence" value="ECO:0007669"/>
    <property type="project" value="UniProtKB-KW"/>
</dbReference>
<dbReference type="UniPathway" id="UPA00060">
    <property type="reaction ID" value="UER00141"/>
</dbReference>
<dbReference type="EMBL" id="JAASRN010000001">
    <property type="protein sequence ID" value="NIK73462.1"/>
    <property type="molecule type" value="Genomic_DNA"/>
</dbReference>
<comment type="function">
    <text evidence="9">Condenses 4-methyl-5-(beta-hydroxyethyl)thiazole monophosphate (THZ-P) and 2-methyl-4-amino-5-hydroxymethyl pyrimidine pyrophosphate (HMP-PP) to form thiamine monophosphate (TMP).</text>
</comment>
<dbReference type="InterPro" id="IPR034291">
    <property type="entry name" value="TMP_synthase"/>
</dbReference>
<feature type="binding site" evidence="9">
    <location>
        <begin position="41"/>
        <end position="45"/>
    </location>
    <ligand>
        <name>4-amino-2-methyl-5-(diphosphooxymethyl)pyrimidine</name>
        <dbReference type="ChEBI" id="CHEBI:57841"/>
    </ligand>
</feature>
<dbReference type="PANTHER" id="PTHR20857">
    <property type="entry name" value="THIAMINE-PHOSPHATE PYROPHOSPHORYLASE"/>
    <property type="match status" value="1"/>
</dbReference>
<dbReference type="GO" id="GO:0009229">
    <property type="term" value="P:thiamine diphosphate biosynthetic process"/>
    <property type="evidence" value="ECO:0007669"/>
    <property type="project" value="UniProtKB-UniRule"/>
</dbReference>
<evidence type="ECO:0000256" key="10">
    <source>
        <dbReference type="RuleBase" id="RU003826"/>
    </source>
</evidence>
<feature type="binding site" evidence="9">
    <location>
        <position position="74"/>
    </location>
    <ligand>
        <name>Mg(2+)</name>
        <dbReference type="ChEBI" id="CHEBI:18420"/>
    </ligand>
</feature>
<dbReference type="PANTHER" id="PTHR20857:SF15">
    <property type="entry name" value="THIAMINE-PHOSPHATE SYNTHASE"/>
    <property type="match status" value="1"/>
</dbReference>